<dbReference type="RefSeq" id="XP_024583519.1">
    <property type="nucleotide sequence ID" value="XM_024718085.1"/>
</dbReference>
<dbReference type="Proteomes" id="UP000054928">
    <property type="component" value="Unassembled WGS sequence"/>
</dbReference>
<accession>A0A0P1B074</accession>
<keyword evidence="4" id="KW-1185">Reference proteome</keyword>
<dbReference type="OMA" id="CLHARQF"/>
<organism evidence="3 4">
    <name type="scientific">Plasmopara halstedii</name>
    <name type="common">Downy mildew of sunflower</name>
    <dbReference type="NCBI Taxonomy" id="4781"/>
    <lineage>
        <taxon>Eukaryota</taxon>
        <taxon>Sar</taxon>
        <taxon>Stramenopiles</taxon>
        <taxon>Oomycota</taxon>
        <taxon>Peronosporomycetes</taxon>
        <taxon>Peronosporales</taxon>
        <taxon>Peronosporaceae</taxon>
        <taxon>Plasmopara</taxon>
    </lineage>
</organism>
<reference evidence="4" key="1">
    <citation type="submission" date="2014-09" db="EMBL/GenBank/DDBJ databases">
        <authorList>
            <person name="Sharma Rahul"/>
            <person name="Thines Marco"/>
        </authorList>
    </citation>
    <scope>NUCLEOTIDE SEQUENCE [LARGE SCALE GENOMIC DNA]</scope>
</reference>
<dbReference type="SUPFAM" id="SSF46689">
    <property type="entry name" value="Homeodomain-like"/>
    <property type="match status" value="1"/>
</dbReference>
<sequence>MVRPNARSSNLTHDQKRLICLHARQFPKTTQAQLGQWAKEKFQLDYVPSQAAMSYLLKKRARFELVTAEGRDYKKFRTVKCPQVDLALADWFLYCQTRRFKIPGDLVRHKARVFYELLAPQLSENVTSSPPQFSNGWMHSFMSRHGFSLGGSKGNTRDRTLRMLEDSYGRPKFAVETFVISTPNHFKAAVMGIAPENVYWLHETKLFYAMSPDRQALPTGHHPDKKLTMLLAVNADGSDRLKPLFVGPHALPEDDSMESEELSYQFTCNHKAWMPPTLLRNWLMALDWRMRVTDRHIVLIIDSVSAMSVQKTILSNVKMHFIERNHAGELCVRPLEMGIVSSVKRRYRYQLLDFALDQREEGQVNIYDVPLQKVVKWLAQAWRQIPRSRIMAAFANVGVVVTPETEADIVPDNRSDDRLDAQIQALLKRLKLINPMRLIEVVAPSAERACDEDLTDADFADAALHASQSLESMQSGTDTLTCHAITSATDLSSRSTIFTSSDASNLSSNHPGYDQGNPDSLDESWLAWTVSQGTAIAPVRQPITDLEAVQTTIRLATDMNCDSTVIKELNRILNEVAIINSSPLTTPSQMTDRVSRSICKFHYGVPTRRLL</sequence>
<dbReference type="PANTHER" id="PTHR19303">
    <property type="entry name" value="TRANSPOSON"/>
    <property type="match status" value="1"/>
</dbReference>
<dbReference type="GeneID" id="36398855"/>
<dbReference type="SMART" id="SM00674">
    <property type="entry name" value="CENPB"/>
    <property type="match status" value="1"/>
</dbReference>
<feature type="domain" description="HTH CENPB-type" evidence="2">
    <location>
        <begin position="72"/>
        <end position="151"/>
    </location>
</feature>
<dbReference type="Pfam" id="PF03221">
    <property type="entry name" value="HTH_Tnp_Tc5"/>
    <property type="match status" value="1"/>
</dbReference>
<dbReference type="InterPro" id="IPR004875">
    <property type="entry name" value="DDE_SF_endonuclease_dom"/>
</dbReference>
<evidence type="ECO:0000256" key="1">
    <source>
        <dbReference type="ARBA" id="ARBA00023125"/>
    </source>
</evidence>
<dbReference type="OrthoDB" id="125347at2759"/>
<dbReference type="PANTHER" id="PTHR19303:SF73">
    <property type="entry name" value="PROTEIN PDC2"/>
    <property type="match status" value="1"/>
</dbReference>
<dbReference type="EMBL" id="CCYD01002371">
    <property type="protein sequence ID" value="CEG47150.1"/>
    <property type="molecule type" value="Genomic_DNA"/>
</dbReference>
<dbReference type="AlphaFoldDB" id="A0A0P1B074"/>
<dbReference type="InterPro" id="IPR050863">
    <property type="entry name" value="CenT-Element_Derived"/>
</dbReference>
<dbReference type="InterPro" id="IPR009057">
    <property type="entry name" value="Homeodomain-like_sf"/>
</dbReference>
<evidence type="ECO:0000313" key="4">
    <source>
        <dbReference type="Proteomes" id="UP000054928"/>
    </source>
</evidence>
<dbReference type="PROSITE" id="PS51253">
    <property type="entry name" value="HTH_CENPB"/>
    <property type="match status" value="1"/>
</dbReference>
<dbReference type="Pfam" id="PF03184">
    <property type="entry name" value="DDE_1"/>
    <property type="match status" value="1"/>
</dbReference>
<keyword evidence="1" id="KW-0238">DNA-binding</keyword>
<dbReference type="Gene3D" id="1.10.10.60">
    <property type="entry name" value="Homeodomain-like"/>
    <property type="match status" value="1"/>
</dbReference>
<evidence type="ECO:0000313" key="3">
    <source>
        <dbReference type="EMBL" id="CEG47150.1"/>
    </source>
</evidence>
<name>A0A0P1B074_PLAHL</name>
<dbReference type="GO" id="GO:0005634">
    <property type="term" value="C:nucleus"/>
    <property type="evidence" value="ECO:0007669"/>
    <property type="project" value="TreeGrafter"/>
</dbReference>
<dbReference type="InterPro" id="IPR006600">
    <property type="entry name" value="HTH_CenpB_DNA-bd_dom"/>
</dbReference>
<dbReference type="GO" id="GO:0003677">
    <property type="term" value="F:DNA binding"/>
    <property type="evidence" value="ECO:0007669"/>
    <property type="project" value="UniProtKB-KW"/>
</dbReference>
<evidence type="ECO:0000259" key="2">
    <source>
        <dbReference type="PROSITE" id="PS51253"/>
    </source>
</evidence>
<proteinExistence type="predicted"/>
<protein>
    <submittedName>
        <fullName evidence="3">Ars binding protein 1</fullName>
    </submittedName>
</protein>